<protein>
    <submittedName>
        <fullName evidence="2">D-alanyl-D-alanine carboxypeptidase family protein</fullName>
    </submittedName>
</protein>
<sequence length="287" mass="32826">MKKWGFLLCIILIGYVMTRSPASFQQKDEMIIEIQDKHENHTGYTVSITGNIQDQVHKGNLLLVNSTYPVHPEGIRTDITNVAQQDDLVRGYGLLDQNILLSREVAQAFQKMIEAAGEEGVRYFLISSGYRDFAKQDELYREKGSDYALPAGHSEHNLGLSLDIGSTLTTMDEAPEGAWLEKNAWKYGFILRYPKDKVSLTGIQYEPWHFRYVGLPHSAVMYKNNLVLEEYLDLLKEKDNIMVEVEGEKYHIRYYRAAGDTIVYIPEYGHYEISGDNMDGVIVTVKE</sequence>
<dbReference type="InterPro" id="IPR009045">
    <property type="entry name" value="Zn_M74/Hedgehog-like"/>
</dbReference>
<dbReference type="EMBL" id="JBIYSL010000011">
    <property type="protein sequence ID" value="MFK0526222.1"/>
    <property type="molecule type" value="Genomic_DNA"/>
</dbReference>
<dbReference type="GO" id="GO:0004180">
    <property type="term" value="F:carboxypeptidase activity"/>
    <property type="evidence" value="ECO:0007669"/>
    <property type="project" value="UniProtKB-KW"/>
</dbReference>
<keyword evidence="2" id="KW-0645">Protease</keyword>
<evidence type="ECO:0000313" key="2">
    <source>
        <dbReference type="EMBL" id="MFK0526222.1"/>
    </source>
</evidence>
<dbReference type="Gene3D" id="3.30.1380.10">
    <property type="match status" value="1"/>
</dbReference>
<dbReference type="Gene3D" id="3.30.200.180">
    <property type="match status" value="1"/>
</dbReference>
<dbReference type="SUPFAM" id="SSF55166">
    <property type="entry name" value="Hedgehog/DD-peptidase"/>
    <property type="match status" value="1"/>
</dbReference>
<organism evidence="2 3">
    <name type="scientific">Paenibacillus illinoisensis</name>
    <dbReference type="NCBI Taxonomy" id="59845"/>
    <lineage>
        <taxon>Bacteria</taxon>
        <taxon>Bacillati</taxon>
        <taxon>Bacillota</taxon>
        <taxon>Bacilli</taxon>
        <taxon>Bacillales</taxon>
        <taxon>Paenibacillaceae</taxon>
        <taxon>Paenibacillus</taxon>
    </lineage>
</organism>
<dbReference type="InterPro" id="IPR003709">
    <property type="entry name" value="VanY-like_core_dom"/>
</dbReference>
<keyword evidence="2" id="KW-0378">Hydrolase</keyword>
<dbReference type="PANTHER" id="PTHR34385:SF1">
    <property type="entry name" value="PEPTIDOGLYCAN L-ALANYL-D-GLUTAMATE ENDOPEPTIDASE CWLK"/>
    <property type="match status" value="1"/>
</dbReference>
<gene>
    <name evidence="2" type="ORF">ACINKY_28830</name>
</gene>
<keyword evidence="3" id="KW-1185">Reference proteome</keyword>
<evidence type="ECO:0000313" key="3">
    <source>
        <dbReference type="Proteomes" id="UP001618531"/>
    </source>
</evidence>
<evidence type="ECO:0000259" key="1">
    <source>
        <dbReference type="Pfam" id="PF02557"/>
    </source>
</evidence>
<feature type="domain" description="D-alanyl-D-alanine carboxypeptidase-like core" evidence="1">
    <location>
        <begin position="99"/>
        <end position="214"/>
    </location>
</feature>
<reference evidence="2 3" key="1">
    <citation type="submission" date="2024-11" db="EMBL/GenBank/DDBJ databases">
        <title>Identification and Characterization of a Novel Fosfomycin Bacillithiol Transferase FosB8 in Paenibacillus illinoisensis.</title>
        <authorList>
            <person name="Lu W."/>
        </authorList>
    </citation>
    <scope>NUCLEOTIDE SEQUENCE [LARGE SCALE GENOMIC DNA]</scope>
    <source>
        <strain evidence="2 3">WP77</strain>
    </source>
</reference>
<dbReference type="CDD" id="cd14852">
    <property type="entry name" value="LD-carboxypeptidase"/>
    <property type="match status" value="1"/>
</dbReference>
<proteinExistence type="predicted"/>
<dbReference type="InterPro" id="IPR058193">
    <property type="entry name" value="VanY/YodJ_core_dom"/>
</dbReference>
<accession>A0ABW8I3E9</accession>
<dbReference type="Pfam" id="PF02557">
    <property type="entry name" value="VanY"/>
    <property type="match status" value="1"/>
</dbReference>
<comment type="caution">
    <text evidence="2">The sequence shown here is derived from an EMBL/GenBank/DDBJ whole genome shotgun (WGS) entry which is preliminary data.</text>
</comment>
<dbReference type="RefSeq" id="WP_402879218.1">
    <property type="nucleotide sequence ID" value="NZ_JBIYSL010000011.1"/>
</dbReference>
<dbReference type="Proteomes" id="UP001618531">
    <property type="component" value="Unassembled WGS sequence"/>
</dbReference>
<dbReference type="InterPro" id="IPR052179">
    <property type="entry name" value="DD-CPase-like"/>
</dbReference>
<keyword evidence="2" id="KW-0121">Carboxypeptidase</keyword>
<dbReference type="PANTHER" id="PTHR34385">
    <property type="entry name" value="D-ALANYL-D-ALANINE CARBOXYPEPTIDASE"/>
    <property type="match status" value="1"/>
</dbReference>
<name>A0ABW8I3E9_9BACL</name>